<sequence>MIRHIFLVVTILSYVTPVFIRSGLNYNQNKGQTQGADFYDLNGQKIGGHVQESEGHNIAGREKKVDSQDSSRYGEQSGAKSAHANQNQYDQSDYHQDGGRQEHEIKKNVGHKKGHHKSGFHNSYYKDESGNNSSYHEDDGDEGSQYTYDGRNKNYDGMGSQMQRGHNYDNRYYDQDKSKHQLYDNRDNTYNDRGGKGYYNQRHYYDDAEKYGKVTSMTGMIEGMLIIRRDITTALAILTHMIHIIIRDTLIVKGSRLHP</sequence>
<dbReference type="EMBL" id="JARQZJ010000129">
    <property type="protein sequence ID" value="KAK9891587.1"/>
    <property type="molecule type" value="Genomic_DNA"/>
</dbReference>
<evidence type="ECO:0000313" key="4">
    <source>
        <dbReference type="Proteomes" id="UP001431783"/>
    </source>
</evidence>
<feature type="compositionally biased region" description="Basic and acidic residues" evidence="1">
    <location>
        <begin position="166"/>
        <end position="195"/>
    </location>
</feature>
<evidence type="ECO:0000313" key="3">
    <source>
        <dbReference type="EMBL" id="KAK9891587.1"/>
    </source>
</evidence>
<evidence type="ECO:0000256" key="2">
    <source>
        <dbReference type="SAM" id="SignalP"/>
    </source>
</evidence>
<dbReference type="Pfam" id="PF16009">
    <property type="entry name" value="DUF4779"/>
    <property type="match status" value="1"/>
</dbReference>
<gene>
    <name evidence="3" type="ORF">WA026_015547</name>
</gene>
<accession>A0AAW1VH68</accession>
<organism evidence="3 4">
    <name type="scientific">Henosepilachna vigintioctopunctata</name>
    <dbReference type="NCBI Taxonomy" id="420089"/>
    <lineage>
        <taxon>Eukaryota</taxon>
        <taxon>Metazoa</taxon>
        <taxon>Ecdysozoa</taxon>
        <taxon>Arthropoda</taxon>
        <taxon>Hexapoda</taxon>
        <taxon>Insecta</taxon>
        <taxon>Pterygota</taxon>
        <taxon>Neoptera</taxon>
        <taxon>Endopterygota</taxon>
        <taxon>Coleoptera</taxon>
        <taxon>Polyphaga</taxon>
        <taxon>Cucujiformia</taxon>
        <taxon>Coccinelloidea</taxon>
        <taxon>Coccinellidae</taxon>
        <taxon>Epilachninae</taxon>
        <taxon>Epilachnini</taxon>
        <taxon>Henosepilachna</taxon>
    </lineage>
</organism>
<keyword evidence="2" id="KW-0732">Signal</keyword>
<keyword evidence="4" id="KW-1185">Reference proteome</keyword>
<feature type="signal peptide" evidence="2">
    <location>
        <begin position="1"/>
        <end position="20"/>
    </location>
</feature>
<feature type="compositionally biased region" description="Basic residues" evidence="1">
    <location>
        <begin position="108"/>
        <end position="119"/>
    </location>
</feature>
<protein>
    <submittedName>
        <fullName evidence="3">Uncharacterized protein</fullName>
    </submittedName>
</protein>
<dbReference type="Proteomes" id="UP001431783">
    <property type="component" value="Unassembled WGS sequence"/>
</dbReference>
<dbReference type="InterPro" id="IPR031959">
    <property type="entry name" value="DUF4779"/>
</dbReference>
<comment type="caution">
    <text evidence="3">The sequence shown here is derived from an EMBL/GenBank/DDBJ whole genome shotgun (WGS) entry which is preliminary data.</text>
</comment>
<reference evidence="3 4" key="1">
    <citation type="submission" date="2023-03" db="EMBL/GenBank/DDBJ databases">
        <title>Genome insight into feeding habits of ladybird beetles.</title>
        <authorList>
            <person name="Li H.-S."/>
            <person name="Huang Y.-H."/>
            <person name="Pang H."/>
        </authorList>
    </citation>
    <scope>NUCLEOTIDE SEQUENCE [LARGE SCALE GENOMIC DNA]</scope>
    <source>
        <strain evidence="3">SYSU_2023b</strain>
        <tissue evidence="3">Whole body</tissue>
    </source>
</reference>
<feature type="region of interest" description="Disordered" evidence="1">
    <location>
        <begin position="47"/>
        <end position="195"/>
    </location>
</feature>
<feature type="chain" id="PRO_5043901156" evidence="2">
    <location>
        <begin position="21"/>
        <end position="259"/>
    </location>
</feature>
<evidence type="ECO:0000256" key="1">
    <source>
        <dbReference type="SAM" id="MobiDB-lite"/>
    </source>
</evidence>
<feature type="compositionally biased region" description="Basic and acidic residues" evidence="1">
    <location>
        <begin position="92"/>
        <end position="107"/>
    </location>
</feature>
<name>A0AAW1VH68_9CUCU</name>
<dbReference type="AlphaFoldDB" id="A0AAW1VH68"/>
<proteinExistence type="predicted"/>
<feature type="compositionally biased region" description="Basic and acidic residues" evidence="1">
    <location>
        <begin position="51"/>
        <end position="69"/>
    </location>
</feature>